<accession>A0A5B0N3A3</accession>
<reference evidence="4 5" key="1">
    <citation type="submission" date="2019-05" db="EMBL/GenBank/DDBJ databases">
        <title>Emergence of the Ug99 lineage of the wheat stem rust pathogen through somatic hybridization.</title>
        <authorList>
            <person name="Li F."/>
            <person name="Upadhyaya N.M."/>
            <person name="Sperschneider J."/>
            <person name="Matny O."/>
            <person name="Nguyen-Phuc H."/>
            <person name="Mago R."/>
            <person name="Raley C."/>
            <person name="Miller M.E."/>
            <person name="Silverstein K.A.T."/>
            <person name="Henningsen E."/>
            <person name="Hirsch C.D."/>
            <person name="Visser B."/>
            <person name="Pretorius Z.A."/>
            <person name="Steffenson B.J."/>
            <person name="Schwessinger B."/>
            <person name="Dodds P.N."/>
            <person name="Figueroa M."/>
        </authorList>
    </citation>
    <scope>NUCLEOTIDE SEQUENCE [LARGE SCALE GENOMIC DNA]</scope>
    <source>
        <strain evidence="2">21-0</strain>
        <strain evidence="3 5">Ug99</strain>
    </source>
</reference>
<organism evidence="2 4">
    <name type="scientific">Puccinia graminis f. sp. tritici</name>
    <dbReference type="NCBI Taxonomy" id="56615"/>
    <lineage>
        <taxon>Eukaryota</taxon>
        <taxon>Fungi</taxon>
        <taxon>Dikarya</taxon>
        <taxon>Basidiomycota</taxon>
        <taxon>Pucciniomycotina</taxon>
        <taxon>Pucciniomycetes</taxon>
        <taxon>Pucciniales</taxon>
        <taxon>Pucciniaceae</taxon>
        <taxon>Puccinia</taxon>
    </lineage>
</organism>
<name>A0A5B0N3A3_PUCGR</name>
<proteinExistence type="predicted"/>
<gene>
    <name evidence="2" type="ORF">PGT21_024303</name>
    <name evidence="3" type="ORF">PGTUg99_018090</name>
</gene>
<evidence type="ECO:0000313" key="4">
    <source>
        <dbReference type="Proteomes" id="UP000324748"/>
    </source>
</evidence>
<keyword evidence="1" id="KW-0812">Transmembrane</keyword>
<dbReference type="EMBL" id="VDEP01000205">
    <property type="protein sequence ID" value="KAA1124001.1"/>
    <property type="molecule type" value="Genomic_DNA"/>
</dbReference>
<sequence>MPFFRATSSDCPLMLVIQRHLRIRYRNFRPIIAFGSLILAATVPILPLFHINFLWESNTLVNLPTLHLDHE</sequence>
<comment type="caution">
    <text evidence="2">The sequence shown here is derived from an EMBL/GenBank/DDBJ whole genome shotgun (WGS) entry which is preliminary data.</text>
</comment>
<evidence type="ECO:0000313" key="5">
    <source>
        <dbReference type="Proteomes" id="UP000325313"/>
    </source>
</evidence>
<evidence type="ECO:0000313" key="2">
    <source>
        <dbReference type="EMBL" id="KAA1083063.1"/>
    </source>
</evidence>
<dbReference type="Proteomes" id="UP000325313">
    <property type="component" value="Unassembled WGS sequence"/>
</dbReference>
<dbReference type="Proteomes" id="UP000324748">
    <property type="component" value="Unassembled WGS sequence"/>
</dbReference>
<dbReference type="EMBL" id="VSWC01000119">
    <property type="protein sequence ID" value="KAA1083063.1"/>
    <property type="molecule type" value="Genomic_DNA"/>
</dbReference>
<evidence type="ECO:0000313" key="3">
    <source>
        <dbReference type="EMBL" id="KAA1124001.1"/>
    </source>
</evidence>
<feature type="transmembrane region" description="Helical" evidence="1">
    <location>
        <begin position="31"/>
        <end position="55"/>
    </location>
</feature>
<protein>
    <submittedName>
        <fullName evidence="2">Uncharacterized protein</fullName>
    </submittedName>
</protein>
<keyword evidence="4" id="KW-1185">Reference proteome</keyword>
<evidence type="ECO:0000256" key="1">
    <source>
        <dbReference type="SAM" id="Phobius"/>
    </source>
</evidence>
<dbReference type="AlphaFoldDB" id="A0A5B0N3A3"/>
<keyword evidence="1" id="KW-0472">Membrane</keyword>
<keyword evidence="1" id="KW-1133">Transmembrane helix</keyword>